<keyword evidence="2" id="KW-0378">Hydrolase</keyword>
<dbReference type="eggNOG" id="COG4308">
    <property type="taxonomic scope" value="Bacteria"/>
</dbReference>
<evidence type="ECO:0000259" key="1">
    <source>
        <dbReference type="Pfam" id="PF12680"/>
    </source>
</evidence>
<dbReference type="HOGENOM" id="CLU_125946_1_0_5"/>
<evidence type="ECO:0000313" key="2">
    <source>
        <dbReference type="EMBL" id="ABS62759.1"/>
    </source>
</evidence>
<dbReference type="SUPFAM" id="SSF54427">
    <property type="entry name" value="NTF2-like"/>
    <property type="match status" value="1"/>
</dbReference>
<dbReference type="Gene3D" id="3.10.450.50">
    <property type="match status" value="1"/>
</dbReference>
<protein>
    <submittedName>
        <fullName evidence="2">Limonene-12-epoxide hydrolase</fullName>
    </submittedName>
</protein>
<dbReference type="GO" id="GO:0016787">
    <property type="term" value="F:hydrolase activity"/>
    <property type="evidence" value="ECO:0007669"/>
    <property type="project" value="UniProtKB-KW"/>
</dbReference>
<evidence type="ECO:0000313" key="3">
    <source>
        <dbReference type="Proteomes" id="UP000006377"/>
    </source>
</evidence>
<feature type="domain" description="SnoaL-like" evidence="1">
    <location>
        <begin position="16"/>
        <end position="116"/>
    </location>
</feature>
<dbReference type="EMBL" id="CP000774">
    <property type="protein sequence ID" value="ABS62759.1"/>
    <property type="molecule type" value="Genomic_DNA"/>
</dbReference>
<keyword evidence="3" id="KW-1185">Reference proteome</keyword>
<sequence length="134" mass="15039">MNTTTMMTAEASKKLVADFLGAWQKRDIPGIMDCFAPDAVYHNVPVAPIKGIAGIRKIFEDFLAAFAYADLEIIRICAEPNLVFAERVDHFRLHDGRSVDLPVNGVFELRDGKIWRFSDYFDLASFEGPTGLKL</sequence>
<dbReference type="AlphaFoldDB" id="A7HS76"/>
<reference evidence="2 3" key="1">
    <citation type="journal article" date="2011" name="Stand. Genomic Sci.">
        <title>Complete genome sequence of Parvibaculum lavamentivorans type strain (DS-1(T)).</title>
        <authorList>
            <person name="Schleheck D."/>
            <person name="Weiss M."/>
            <person name="Pitluck S."/>
            <person name="Bruce D."/>
            <person name="Land M.L."/>
            <person name="Han S."/>
            <person name="Saunders E."/>
            <person name="Tapia R."/>
            <person name="Detter C."/>
            <person name="Brettin T."/>
            <person name="Han J."/>
            <person name="Woyke T."/>
            <person name="Goodwin L."/>
            <person name="Pennacchio L."/>
            <person name="Nolan M."/>
            <person name="Cook A.M."/>
            <person name="Kjelleberg S."/>
            <person name="Thomas T."/>
        </authorList>
    </citation>
    <scope>NUCLEOTIDE SEQUENCE [LARGE SCALE GENOMIC DNA]</scope>
    <source>
        <strain evidence="3">DS-1 / DSM 13023 / NCIMB 13966</strain>
    </source>
</reference>
<proteinExistence type="predicted"/>
<gene>
    <name evidence="2" type="ordered locus">Plav_1138</name>
</gene>
<dbReference type="RefSeq" id="WP_012110024.1">
    <property type="nucleotide sequence ID" value="NC_009719.1"/>
</dbReference>
<dbReference type="Proteomes" id="UP000006377">
    <property type="component" value="Chromosome"/>
</dbReference>
<organism evidence="2 3">
    <name type="scientific">Parvibaculum lavamentivorans (strain DS-1 / DSM 13023 / NCIMB 13966)</name>
    <dbReference type="NCBI Taxonomy" id="402881"/>
    <lineage>
        <taxon>Bacteria</taxon>
        <taxon>Pseudomonadati</taxon>
        <taxon>Pseudomonadota</taxon>
        <taxon>Alphaproteobacteria</taxon>
        <taxon>Hyphomicrobiales</taxon>
        <taxon>Parvibaculaceae</taxon>
        <taxon>Parvibaculum</taxon>
    </lineage>
</organism>
<accession>A7HS76</accession>
<dbReference type="InterPro" id="IPR037401">
    <property type="entry name" value="SnoaL-like"/>
</dbReference>
<dbReference type="Pfam" id="PF12680">
    <property type="entry name" value="SnoaL_2"/>
    <property type="match status" value="1"/>
</dbReference>
<dbReference type="KEGG" id="pla:Plav_1138"/>
<dbReference type="STRING" id="402881.Plav_1138"/>
<name>A7HS76_PARL1</name>
<dbReference type="InterPro" id="IPR032710">
    <property type="entry name" value="NTF2-like_dom_sf"/>
</dbReference>